<accession>A0A0C2R4L6</accession>
<dbReference type="RefSeq" id="WP_041089506.1">
    <property type="nucleotide sequence ID" value="NZ_JXRP01000018.1"/>
</dbReference>
<evidence type="ECO:0000313" key="2">
    <source>
        <dbReference type="EMBL" id="KIL45210.1"/>
    </source>
</evidence>
<evidence type="ECO:0000313" key="3">
    <source>
        <dbReference type="Proteomes" id="UP000031938"/>
    </source>
</evidence>
<dbReference type="PANTHER" id="PTHR10072">
    <property type="entry name" value="IRON-SULFUR CLUSTER ASSEMBLY PROTEIN"/>
    <property type="match status" value="1"/>
</dbReference>
<dbReference type="Proteomes" id="UP000031938">
    <property type="component" value="Unassembled WGS sequence"/>
</dbReference>
<dbReference type="OrthoDB" id="2925488at2"/>
<dbReference type="SUPFAM" id="SSF89360">
    <property type="entry name" value="HesB-like domain"/>
    <property type="match status" value="1"/>
</dbReference>
<comment type="caution">
    <text evidence="2">The sequence shown here is derived from an EMBL/GenBank/DDBJ whole genome shotgun (WGS) entry which is preliminary data.</text>
</comment>
<organism evidence="2 3">
    <name type="scientific">Jeotgalibacillus soli</name>
    <dbReference type="NCBI Taxonomy" id="889306"/>
    <lineage>
        <taxon>Bacteria</taxon>
        <taxon>Bacillati</taxon>
        <taxon>Bacillota</taxon>
        <taxon>Bacilli</taxon>
        <taxon>Bacillales</taxon>
        <taxon>Caryophanaceae</taxon>
        <taxon>Jeotgalibacillus</taxon>
    </lineage>
</organism>
<protein>
    <recommendedName>
        <fullName evidence="1">Core domain-containing protein</fullName>
    </recommendedName>
</protein>
<proteinExistence type="predicted"/>
<dbReference type="STRING" id="889306.KP78_27540"/>
<dbReference type="PATRIC" id="fig|889306.3.peg.2766"/>
<dbReference type="InterPro" id="IPR050322">
    <property type="entry name" value="Fe-S_cluster_asmbl/transfer"/>
</dbReference>
<name>A0A0C2R4L6_9BACL</name>
<dbReference type="EMBL" id="JXRP01000018">
    <property type="protein sequence ID" value="KIL45210.1"/>
    <property type="molecule type" value="Genomic_DNA"/>
</dbReference>
<reference evidence="2 3" key="1">
    <citation type="submission" date="2015-01" db="EMBL/GenBank/DDBJ databases">
        <title>Genome sequencing of Jeotgalibacillus soli.</title>
        <authorList>
            <person name="Goh K.M."/>
            <person name="Chan K.-G."/>
            <person name="Yaakop A.S."/>
            <person name="Ee R."/>
            <person name="Gan H.M."/>
            <person name="Chan C.S."/>
        </authorList>
    </citation>
    <scope>NUCLEOTIDE SEQUENCE [LARGE SCALE GENOMIC DNA]</scope>
    <source>
        <strain evidence="2 3">P9</strain>
    </source>
</reference>
<dbReference type="GO" id="GO:0016226">
    <property type="term" value="P:iron-sulfur cluster assembly"/>
    <property type="evidence" value="ECO:0007669"/>
    <property type="project" value="TreeGrafter"/>
</dbReference>
<feature type="domain" description="Core" evidence="1">
    <location>
        <begin position="2"/>
        <end position="92"/>
    </location>
</feature>
<dbReference type="AlphaFoldDB" id="A0A0C2R4L6"/>
<keyword evidence="3" id="KW-1185">Reference proteome</keyword>
<dbReference type="InterPro" id="IPR035903">
    <property type="entry name" value="HesB-like_dom_sf"/>
</dbReference>
<dbReference type="GO" id="GO:0005737">
    <property type="term" value="C:cytoplasm"/>
    <property type="evidence" value="ECO:0007669"/>
    <property type="project" value="TreeGrafter"/>
</dbReference>
<dbReference type="InterPro" id="IPR000361">
    <property type="entry name" value="ATAP_core_dom"/>
</dbReference>
<dbReference type="Gene3D" id="2.60.300.12">
    <property type="entry name" value="HesB-like domain"/>
    <property type="match status" value="1"/>
</dbReference>
<sequence length="94" mass="10568">MINITQTALDMIKKMQNDIEEETFLRFGIQSECCNEISYALSLSKKKNAEDHIIDLGDIIVLVHPSDVRFIKGTVIDYSADGMIIKNPNPLVSI</sequence>
<evidence type="ECO:0000259" key="1">
    <source>
        <dbReference type="Pfam" id="PF01521"/>
    </source>
</evidence>
<gene>
    <name evidence="2" type="ORF">KP78_27540</name>
</gene>
<dbReference type="GO" id="GO:0051537">
    <property type="term" value="F:2 iron, 2 sulfur cluster binding"/>
    <property type="evidence" value="ECO:0007669"/>
    <property type="project" value="TreeGrafter"/>
</dbReference>
<dbReference type="Pfam" id="PF01521">
    <property type="entry name" value="Fe-S_biosyn"/>
    <property type="match status" value="1"/>
</dbReference>
<dbReference type="PANTHER" id="PTHR10072:SF41">
    <property type="entry name" value="IRON-SULFUR CLUSTER ASSEMBLY 1 HOMOLOG, MITOCHONDRIAL"/>
    <property type="match status" value="1"/>
</dbReference>